<protein>
    <submittedName>
        <fullName evidence="1">Uncharacterized protein</fullName>
    </submittedName>
</protein>
<dbReference type="EMBL" id="AKWN02000094">
    <property type="protein sequence ID" value="EMP08795.1"/>
    <property type="molecule type" value="Genomic_DNA"/>
</dbReference>
<sequence length="43" mass="5291">MIRNTVILSNFSFLYPIRKLYVRFGWRFQKGKRKDVTKTFSTF</sequence>
<evidence type="ECO:0000313" key="1">
    <source>
        <dbReference type="EMBL" id="EMP08795.1"/>
    </source>
</evidence>
<dbReference type="AlphaFoldDB" id="M7A426"/>
<dbReference type="Proteomes" id="UP000012117">
    <property type="component" value="Unassembled WGS sequence"/>
</dbReference>
<organism evidence="1 2">
    <name type="scientific">Leptospira interrogans serovar Pyrogenes str. 200701872</name>
    <dbReference type="NCBI Taxonomy" id="1193029"/>
    <lineage>
        <taxon>Bacteria</taxon>
        <taxon>Pseudomonadati</taxon>
        <taxon>Spirochaetota</taxon>
        <taxon>Spirochaetia</taxon>
        <taxon>Leptospirales</taxon>
        <taxon>Leptospiraceae</taxon>
        <taxon>Leptospira</taxon>
    </lineage>
</organism>
<accession>M7A426</accession>
<dbReference type="BioCyc" id="LINT1193029:G11R4-4333-MONOMER"/>
<comment type="caution">
    <text evidence="1">The sequence shown here is derived from an EMBL/GenBank/DDBJ whole genome shotgun (WGS) entry which is preliminary data.</text>
</comment>
<gene>
    <name evidence="1" type="ORF">LEP1GSC124_1717</name>
</gene>
<evidence type="ECO:0000313" key="2">
    <source>
        <dbReference type="Proteomes" id="UP000012117"/>
    </source>
</evidence>
<reference evidence="1 2" key="1">
    <citation type="submission" date="2013-01" db="EMBL/GenBank/DDBJ databases">
        <authorList>
            <person name="Harkins D.M."/>
            <person name="Durkin A.S."/>
            <person name="Brinkac L.M."/>
            <person name="Haft D.H."/>
            <person name="Selengut J.D."/>
            <person name="Sanka R."/>
            <person name="DePew J."/>
            <person name="Purushe J."/>
            <person name="Picardeau M."/>
            <person name="Werts C."/>
            <person name="Goarant C."/>
            <person name="Vinetz J.M."/>
            <person name="Sutton G.G."/>
            <person name="Nierman W.C."/>
            <person name="Fouts D.E."/>
        </authorList>
    </citation>
    <scope>NUCLEOTIDE SEQUENCE [LARGE SCALE GENOMIC DNA]</scope>
    <source>
        <strain evidence="1 2">200701872</strain>
    </source>
</reference>
<name>M7A426_LEPIR</name>
<proteinExistence type="predicted"/>